<dbReference type="Gene3D" id="3.40.50.1110">
    <property type="entry name" value="SGNH hydrolase"/>
    <property type="match status" value="1"/>
</dbReference>
<evidence type="ECO:0000313" key="3">
    <source>
        <dbReference type="EMBL" id="CFW94144.1"/>
    </source>
</evidence>
<dbReference type="EMBL" id="LN830263">
    <property type="protein sequence ID" value="CFW94144.1"/>
    <property type="molecule type" value="mRNA"/>
</dbReference>
<evidence type="ECO:0000256" key="2">
    <source>
        <dbReference type="SAM" id="SignalP"/>
    </source>
</evidence>
<feature type="region of interest" description="Disordered" evidence="1">
    <location>
        <begin position="69"/>
        <end position="91"/>
    </location>
</feature>
<sequence>MLRSFVVLTSVCAAYAAVLPRDAPNGVHLAVDPKCGVAGGRFGDVNIGLKPLTSYEHIVAFGDSWTDGGAHNGEPLPPPVLTPPNPRAGGRASNGPVWVEKLASAAGATLLDFAEIGAVTDKNIWPSSLLPTTASSANDFVGQAHNYINQRNGFDPETTLYTIFLGVGDFDLSQQTGTDNLYTVAGAIVYTILELTSYPTYAKNIIVVDNYGRGIYETPSGDAFKEGIYAGLNTLHTRYGTSVGFVDLKTLWDGVLGSSPGYEAFGYTSKAACLPSSTSTSGACANPESTFYWLPGIPSAATHGLIADYVEKVLTTC</sequence>
<accession>A0A0F7VK25</accession>
<name>A0A0F7VK25_PLESI</name>
<feature type="compositionally biased region" description="Pro residues" evidence="1">
    <location>
        <begin position="75"/>
        <end position="86"/>
    </location>
</feature>
<dbReference type="AlphaFoldDB" id="A0A0F7VK25"/>
<dbReference type="GO" id="GO:0016788">
    <property type="term" value="F:hydrolase activity, acting on ester bonds"/>
    <property type="evidence" value="ECO:0007669"/>
    <property type="project" value="InterPro"/>
</dbReference>
<feature type="chain" id="PRO_5002524063" evidence="2">
    <location>
        <begin position="17"/>
        <end position="317"/>
    </location>
</feature>
<protein>
    <submittedName>
        <fullName evidence="3">GDSL like lipase</fullName>
    </submittedName>
</protein>
<keyword evidence="2" id="KW-0732">Signal</keyword>
<reference evidence="3" key="1">
    <citation type="submission" date="2015-03" db="EMBL/GenBank/DDBJ databases">
        <title>Expression of a GDSL like Lipase of Pleurotus sapidus in Trichoderma reesei.</title>
        <authorList>
            <person name="Lauber C."/>
            <person name="Lorenz P."/>
            <person name="Zorn H."/>
        </authorList>
    </citation>
    <scope>NUCLEOTIDE SEQUENCE</scope>
    <source>
        <strain evidence="3">8826</strain>
    </source>
</reference>
<dbReference type="InterPro" id="IPR001087">
    <property type="entry name" value="GDSL"/>
</dbReference>
<evidence type="ECO:0000256" key="1">
    <source>
        <dbReference type="SAM" id="MobiDB-lite"/>
    </source>
</evidence>
<gene>
    <name evidence="3" type="primary">GDSLlL</name>
</gene>
<dbReference type="Pfam" id="PF00657">
    <property type="entry name" value="Lipase_GDSL"/>
    <property type="match status" value="1"/>
</dbReference>
<dbReference type="SUPFAM" id="SSF52266">
    <property type="entry name" value="SGNH hydrolase"/>
    <property type="match status" value="1"/>
</dbReference>
<dbReference type="InterPro" id="IPR036514">
    <property type="entry name" value="SGNH_hydro_sf"/>
</dbReference>
<organism evidence="3">
    <name type="scientific">Pleurotus sapidus</name>
    <name type="common">Oyster mushroom</name>
    <name type="synonym">Agaricus sapidus</name>
    <dbReference type="NCBI Taxonomy" id="98349"/>
    <lineage>
        <taxon>Eukaryota</taxon>
        <taxon>Fungi</taxon>
        <taxon>Dikarya</taxon>
        <taxon>Basidiomycota</taxon>
        <taxon>Agaricomycotina</taxon>
        <taxon>Agaricomycetes</taxon>
        <taxon>Agaricomycetidae</taxon>
        <taxon>Agaricales</taxon>
        <taxon>Pleurotineae</taxon>
        <taxon>Pleurotaceae</taxon>
        <taxon>Pleurotus</taxon>
    </lineage>
</organism>
<feature type="signal peptide" evidence="2">
    <location>
        <begin position="1"/>
        <end position="16"/>
    </location>
</feature>
<proteinExistence type="evidence at transcript level"/>